<dbReference type="InterPro" id="IPR042120">
    <property type="entry name" value="MutL_C_dimsub"/>
</dbReference>
<feature type="compositionally biased region" description="Basic and acidic residues" evidence="4">
    <location>
        <begin position="733"/>
        <end position="742"/>
    </location>
</feature>
<proteinExistence type="inferred from homology"/>
<feature type="compositionally biased region" description="Acidic residues" evidence="4">
    <location>
        <begin position="746"/>
        <end position="777"/>
    </location>
</feature>
<feature type="compositionally biased region" description="Basic and acidic residues" evidence="4">
    <location>
        <begin position="564"/>
        <end position="574"/>
    </location>
</feature>
<dbReference type="Gene3D" id="3.30.1540.20">
    <property type="entry name" value="MutL, C-terminal domain, dimerisation subdomain"/>
    <property type="match status" value="1"/>
</dbReference>
<dbReference type="EMBL" id="JANBVN010000010">
    <property type="protein sequence ID" value="KAJ9164694.1"/>
    <property type="molecule type" value="Genomic_DNA"/>
</dbReference>
<evidence type="ECO:0000256" key="2">
    <source>
        <dbReference type="ARBA" id="ARBA00022763"/>
    </source>
</evidence>
<feature type="domain" description="MutL C-terminal dimerisation" evidence="5">
    <location>
        <begin position="887"/>
        <end position="1053"/>
    </location>
</feature>
<feature type="compositionally biased region" description="Polar residues" evidence="4">
    <location>
        <begin position="396"/>
        <end position="409"/>
    </location>
</feature>
<dbReference type="InterPro" id="IPR042121">
    <property type="entry name" value="MutL_C_regsub"/>
</dbReference>
<dbReference type="GO" id="GO:0004519">
    <property type="term" value="F:endonuclease activity"/>
    <property type="evidence" value="ECO:0007669"/>
    <property type="project" value="UniProtKB-KW"/>
</dbReference>
<evidence type="ECO:0000256" key="1">
    <source>
        <dbReference type="ARBA" id="ARBA00006082"/>
    </source>
</evidence>
<dbReference type="Gene3D" id="3.30.230.10">
    <property type="match status" value="1"/>
</dbReference>
<keyword evidence="7" id="KW-0378">Hydrolase</keyword>
<dbReference type="InterPro" id="IPR036890">
    <property type="entry name" value="HATPase_C_sf"/>
</dbReference>
<dbReference type="InterPro" id="IPR014790">
    <property type="entry name" value="MutL_C"/>
</dbReference>
<dbReference type="NCBIfam" id="TIGR00585">
    <property type="entry name" value="mutl"/>
    <property type="match status" value="1"/>
</dbReference>
<comment type="similarity">
    <text evidence="1">Belongs to the DNA mismatch repair MutL/HexB family.</text>
</comment>
<reference evidence="7" key="1">
    <citation type="submission" date="2022-07" db="EMBL/GenBank/DDBJ databases">
        <title>Fungi with potential for degradation of polypropylene.</title>
        <authorList>
            <person name="Gostincar C."/>
        </authorList>
    </citation>
    <scope>NUCLEOTIDE SEQUENCE</scope>
    <source>
        <strain evidence="7">EXF-13287</strain>
    </source>
</reference>
<feature type="compositionally biased region" description="Acidic residues" evidence="4">
    <location>
        <begin position="671"/>
        <end position="694"/>
    </location>
</feature>
<dbReference type="PROSITE" id="PS00058">
    <property type="entry name" value="DNA_MISMATCH_REPAIR_1"/>
    <property type="match status" value="1"/>
</dbReference>
<gene>
    <name evidence="7" type="ORF">NKR19_g1181</name>
</gene>
<evidence type="ECO:0000313" key="8">
    <source>
        <dbReference type="Proteomes" id="UP001174691"/>
    </source>
</evidence>
<feature type="compositionally biased region" description="Low complexity" evidence="4">
    <location>
        <begin position="454"/>
        <end position="463"/>
    </location>
</feature>
<dbReference type="GO" id="GO:0030983">
    <property type="term" value="F:mismatched DNA binding"/>
    <property type="evidence" value="ECO:0007669"/>
    <property type="project" value="InterPro"/>
</dbReference>
<feature type="compositionally biased region" description="Acidic residues" evidence="4">
    <location>
        <begin position="715"/>
        <end position="732"/>
    </location>
</feature>
<feature type="region of interest" description="Disordered" evidence="4">
    <location>
        <begin position="374"/>
        <end position="806"/>
    </location>
</feature>
<dbReference type="GO" id="GO:0016887">
    <property type="term" value="F:ATP hydrolysis activity"/>
    <property type="evidence" value="ECO:0007669"/>
    <property type="project" value="InterPro"/>
</dbReference>
<dbReference type="GO" id="GO:0000710">
    <property type="term" value="P:meiotic mismatch repair"/>
    <property type="evidence" value="ECO:0007669"/>
    <property type="project" value="UniProtKB-ARBA"/>
</dbReference>
<dbReference type="FunFam" id="3.30.230.10:FF:000074">
    <property type="entry name" value="DNA mismatch repair protein (Pms1)"/>
    <property type="match status" value="1"/>
</dbReference>
<dbReference type="CDD" id="cd16926">
    <property type="entry name" value="HATPase_MutL-MLH-PMS-like"/>
    <property type="match status" value="1"/>
</dbReference>
<keyword evidence="7" id="KW-0255">Endonuclease</keyword>
<feature type="compositionally biased region" description="Basic and acidic residues" evidence="4">
    <location>
        <begin position="384"/>
        <end position="395"/>
    </location>
</feature>
<name>A0AA38SD24_9PEZI</name>
<keyword evidence="7" id="KW-0540">Nuclease</keyword>
<dbReference type="InterPro" id="IPR014762">
    <property type="entry name" value="DNA_mismatch_repair_CS"/>
</dbReference>
<protein>
    <recommendedName>
        <fullName evidence="3">DNA mismatch repair protein PMS1</fullName>
    </recommendedName>
</protein>
<dbReference type="Pfam" id="PF01119">
    <property type="entry name" value="DNA_mis_repair"/>
    <property type="match status" value="1"/>
</dbReference>
<dbReference type="Gene3D" id="3.30.1370.100">
    <property type="entry name" value="MutL, C-terminal domain, regulatory subdomain"/>
    <property type="match status" value="1"/>
</dbReference>
<keyword evidence="8" id="KW-1185">Reference proteome</keyword>
<dbReference type="FunFam" id="3.30.1370.100:FF:000001">
    <property type="entry name" value="Mismatch repair endonuclease pms1, putative"/>
    <property type="match status" value="1"/>
</dbReference>
<evidence type="ECO:0000256" key="4">
    <source>
        <dbReference type="SAM" id="MobiDB-lite"/>
    </source>
</evidence>
<dbReference type="InterPro" id="IPR014721">
    <property type="entry name" value="Ribsml_uS5_D2-typ_fold_subgr"/>
</dbReference>
<dbReference type="InterPro" id="IPR013507">
    <property type="entry name" value="DNA_mismatch_S5_2-like"/>
</dbReference>
<evidence type="ECO:0000259" key="6">
    <source>
        <dbReference type="SMART" id="SM01340"/>
    </source>
</evidence>
<dbReference type="SUPFAM" id="SSF55874">
    <property type="entry name" value="ATPase domain of HSP90 chaperone/DNA topoisomerase II/histidine kinase"/>
    <property type="match status" value="1"/>
</dbReference>
<evidence type="ECO:0000259" key="5">
    <source>
        <dbReference type="SMART" id="SM00853"/>
    </source>
</evidence>
<dbReference type="Proteomes" id="UP001174691">
    <property type="component" value="Unassembled WGS sequence"/>
</dbReference>
<keyword evidence="2" id="KW-0227">DNA damage</keyword>
<dbReference type="SMART" id="SM00853">
    <property type="entry name" value="MutL_C"/>
    <property type="match status" value="1"/>
</dbReference>
<evidence type="ECO:0000313" key="7">
    <source>
        <dbReference type="EMBL" id="KAJ9164694.1"/>
    </source>
</evidence>
<dbReference type="SUPFAM" id="SSF118116">
    <property type="entry name" value="DNA mismatch repair protein MutL"/>
    <property type="match status" value="1"/>
</dbReference>
<dbReference type="InterPro" id="IPR020568">
    <property type="entry name" value="Ribosomal_Su5_D2-typ_SF"/>
</dbReference>
<feature type="compositionally biased region" description="Acidic residues" evidence="4">
    <location>
        <begin position="411"/>
        <end position="436"/>
    </location>
</feature>
<feature type="domain" description="DNA mismatch repair protein S5" evidence="6">
    <location>
        <begin position="220"/>
        <end position="359"/>
    </location>
</feature>
<sequence>MAANVTIKAIEPSTIHQIQSGQVIVDLCSVAKELVENSLDAGASSIDVRFKNQGLDSIEVQDNGYGISPQNYETLALKHYTSKLSSYADLTTLQTFGFRGEALSSLCALSQFSVVTCTQEEAPKAKKLEFEASGKLKSTTVVSGHKGTTVIVENLFYNLPVRRRELERNIKREWGKVINLLNQYACVQTGIKFSVSQQPTKGKRMLLFSTKGNATTRDNIINVFGVKSMAALITLDLTLELVPTHNPLHKRKVETEEGTREIRVKGHVSRPTHGEGRQTPDRQMFYVNGRPCGLPQFAKVFNEVYRSYNSSQSPFIFADIQLDTHLYDVNVSPDKRTILLHDQGQMLDNLREALIELFEKQDVTVPSAQLLTGKQTPFKKPSVIRRDTPGSERSESNTMVPLQQQSSALEPQEEDAEQPADEEQSHDDDGSSDDEPQSTRLSVTNRNARRASAKKSSAAGTGAQNLISRWVERNPDGQGPTISRITATVFKAGRQTTPGQHSILAAFRRDYKPADSSPEDQERSSPVEEPEEAASTSDDGSAELTRQPPVTDKDKQVPGLRSPTRGDQDVEQKESPIPAIAPLSQPRPTLPPSTRSPRRPEQQVATIRIGDQEVTGVIGAPPKRPRTESASASPAKRRVPKPSVPLPSFGGRLSQLFAAGGGSQPPSTGDGDGENGDGSDRDEDEDADVEETSPEDQILKAAEHPDREESLFVSQDEEEGPTAVDGEQDEAEPSARAEEHGHTASPEDEEPADQDGSDTGSDEVSGEDADGDYADGDYVDREEAAQQEAIPDEEAAPVEPSEDALKRQQMLLKGGAKRKDATVQYLQTLRTNESSIRQQLHAWRWSLVPSSAQSSTPSSSSPGLDAADAEEKLSLKISKSDFAKMKIVGQFNLGFIIAVREAESTAGDEEPQKRQQDDEVFIIDQHASDEKFNFERLQATTTVQSQRLVQPKTLELTAMEEEVIMENIPALESNGFQVRVDSDGGAPVGSRVQLLGLPLSRETTFSLADLEELVSLLGDNPSSSATTVPRPSKVRRMFAMRACRSSIMIGRALSRGQMAAVVRHMGEMEKPWNCPHGRPTMRHLCGLGEWDGRGWREDGGKGTDWAGWLAG</sequence>
<dbReference type="PANTHER" id="PTHR10073">
    <property type="entry name" value="DNA MISMATCH REPAIR PROTEIN MLH, PMS, MUTL"/>
    <property type="match status" value="1"/>
</dbReference>
<dbReference type="SMART" id="SM01340">
    <property type="entry name" value="DNA_mis_repair"/>
    <property type="match status" value="1"/>
</dbReference>
<dbReference type="Gene3D" id="3.30.565.10">
    <property type="entry name" value="Histidine kinase-like ATPase, C-terminal domain"/>
    <property type="match status" value="1"/>
</dbReference>
<dbReference type="Pfam" id="PF08676">
    <property type="entry name" value="MutL_C"/>
    <property type="match status" value="1"/>
</dbReference>
<dbReference type="PANTHER" id="PTHR10073:SF52">
    <property type="entry name" value="MISMATCH REPAIR ENDONUCLEASE PMS2"/>
    <property type="match status" value="1"/>
</dbReference>
<dbReference type="InterPro" id="IPR037198">
    <property type="entry name" value="MutL_C_sf"/>
</dbReference>
<dbReference type="InterPro" id="IPR038973">
    <property type="entry name" value="MutL/Mlh/Pms-like"/>
</dbReference>
<comment type="caution">
    <text evidence="7">The sequence shown here is derived from an EMBL/GenBank/DDBJ whole genome shotgun (WGS) entry which is preliminary data.</text>
</comment>
<dbReference type="AlphaFoldDB" id="A0AA38SD24"/>
<organism evidence="7 8">
    <name type="scientific">Coniochaeta hoffmannii</name>
    <dbReference type="NCBI Taxonomy" id="91930"/>
    <lineage>
        <taxon>Eukaryota</taxon>
        <taxon>Fungi</taxon>
        <taxon>Dikarya</taxon>
        <taxon>Ascomycota</taxon>
        <taxon>Pezizomycotina</taxon>
        <taxon>Sordariomycetes</taxon>
        <taxon>Sordariomycetidae</taxon>
        <taxon>Coniochaetales</taxon>
        <taxon>Coniochaetaceae</taxon>
        <taxon>Coniochaeta</taxon>
    </lineage>
</organism>
<feature type="compositionally biased region" description="Acidic residues" evidence="4">
    <location>
        <begin position="790"/>
        <end position="802"/>
    </location>
</feature>
<dbReference type="GO" id="GO:0005524">
    <property type="term" value="F:ATP binding"/>
    <property type="evidence" value="ECO:0007669"/>
    <property type="project" value="InterPro"/>
</dbReference>
<dbReference type="Pfam" id="PF13589">
    <property type="entry name" value="HATPase_c_3"/>
    <property type="match status" value="1"/>
</dbReference>
<dbReference type="SUPFAM" id="SSF54211">
    <property type="entry name" value="Ribosomal protein S5 domain 2-like"/>
    <property type="match status" value="1"/>
</dbReference>
<dbReference type="GO" id="GO:0140664">
    <property type="term" value="F:ATP-dependent DNA damage sensor activity"/>
    <property type="evidence" value="ECO:0007669"/>
    <property type="project" value="InterPro"/>
</dbReference>
<accession>A0AA38SD24</accession>
<dbReference type="FunFam" id="3.30.565.10:FF:000014">
    <property type="entry name" value="Mismatch repair endonuclease pms1, putative"/>
    <property type="match status" value="1"/>
</dbReference>
<feature type="compositionally biased region" description="Low complexity" evidence="4">
    <location>
        <begin position="582"/>
        <end position="595"/>
    </location>
</feature>
<evidence type="ECO:0000256" key="3">
    <source>
        <dbReference type="ARBA" id="ARBA00070941"/>
    </source>
</evidence>
<dbReference type="CDD" id="cd03484">
    <property type="entry name" value="MutL_Trans_hPMS_2_like"/>
    <property type="match status" value="1"/>
</dbReference>
<dbReference type="InterPro" id="IPR002099">
    <property type="entry name" value="MutL/Mlh/PMS"/>
</dbReference>
<dbReference type="GO" id="GO:0032389">
    <property type="term" value="C:MutLalpha complex"/>
    <property type="evidence" value="ECO:0007669"/>
    <property type="project" value="TreeGrafter"/>
</dbReference>
<feature type="compositionally biased region" description="Basic and acidic residues" evidence="4">
    <location>
        <begin position="697"/>
        <end position="710"/>
    </location>
</feature>